<comment type="caution">
    <text evidence="10">The sequence shown here is derived from an EMBL/GenBank/DDBJ whole genome shotgun (WGS) entry which is preliminary data.</text>
</comment>
<dbReference type="PANTHER" id="PTHR21240:SF29">
    <property type="entry name" value="AMIDOHYDROLASE-RELATED DOMAIN-CONTAINING PROTEIN"/>
    <property type="match status" value="1"/>
</dbReference>
<dbReference type="Proteomes" id="UP000002498">
    <property type="component" value="Unassembled WGS sequence"/>
</dbReference>
<protein>
    <recommendedName>
        <fullName evidence="7">6-methylsalicylate decarboxylase</fullName>
        <ecNumber evidence="7">4.1.1.52</ecNumber>
    </recommendedName>
</protein>
<keyword evidence="5 8" id="KW-0456">Lyase</keyword>
<dbReference type="GeneID" id="19260388"/>
<dbReference type="PANTHER" id="PTHR21240">
    <property type="entry name" value="2-AMINO-3-CARBOXYLMUCONATE-6-SEMIALDEHYDE DECARBOXYLASE"/>
    <property type="match status" value="1"/>
</dbReference>
<evidence type="ECO:0000256" key="6">
    <source>
        <dbReference type="ARBA" id="ARBA00036832"/>
    </source>
</evidence>
<feature type="domain" description="Amidohydrolase-related" evidence="9">
    <location>
        <begin position="86"/>
        <end position="401"/>
    </location>
</feature>
<dbReference type="GO" id="GO:0019748">
    <property type="term" value="P:secondary metabolic process"/>
    <property type="evidence" value="ECO:0007669"/>
    <property type="project" value="TreeGrafter"/>
</dbReference>
<dbReference type="GO" id="GO:0047596">
    <property type="term" value="F:6-methylsalicylate decarboxylase activity"/>
    <property type="evidence" value="ECO:0007669"/>
    <property type="project" value="UniProtKB-EC"/>
</dbReference>
<evidence type="ECO:0000259" key="9">
    <source>
        <dbReference type="Pfam" id="PF04909"/>
    </source>
</evidence>
<evidence type="ECO:0000313" key="10">
    <source>
        <dbReference type="EMBL" id="EFY98963.2"/>
    </source>
</evidence>
<dbReference type="Pfam" id="PF04909">
    <property type="entry name" value="Amidohydro_2"/>
    <property type="match status" value="1"/>
</dbReference>
<evidence type="ECO:0000256" key="5">
    <source>
        <dbReference type="ARBA" id="ARBA00023239"/>
    </source>
</evidence>
<dbReference type="InterPro" id="IPR032465">
    <property type="entry name" value="ACMSD"/>
</dbReference>
<proteinExistence type="inferred from homology"/>
<gene>
    <name evidence="10" type="ORF">MAA_06102</name>
</gene>
<dbReference type="GO" id="GO:0005829">
    <property type="term" value="C:cytosol"/>
    <property type="evidence" value="ECO:0007669"/>
    <property type="project" value="TreeGrafter"/>
</dbReference>
<evidence type="ECO:0000256" key="3">
    <source>
        <dbReference type="ARBA" id="ARBA00022793"/>
    </source>
</evidence>
<dbReference type="GO" id="GO:0046872">
    <property type="term" value="F:metal ion binding"/>
    <property type="evidence" value="ECO:0007669"/>
    <property type="project" value="UniProtKB-KW"/>
</dbReference>
<comment type="similarity">
    <text evidence="1">Belongs to the metallo-dependent hydrolases superfamily. ACMSD family.</text>
</comment>
<evidence type="ECO:0000256" key="8">
    <source>
        <dbReference type="RuleBase" id="RU366045"/>
    </source>
</evidence>
<keyword evidence="3 8" id="KW-0210">Decarboxylase</keyword>
<evidence type="ECO:0000256" key="4">
    <source>
        <dbReference type="ARBA" id="ARBA00022833"/>
    </source>
</evidence>
<dbReference type="SUPFAM" id="SSF51556">
    <property type="entry name" value="Metallo-dependent hydrolases"/>
    <property type="match status" value="1"/>
</dbReference>
<dbReference type="EC" id="4.1.1.52" evidence="7"/>
<dbReference type="HOGENOM" id="CLU_039329_2_0_1"/>
<sequence>MAAFSIFHDGQELKAFGRDACPGLYGGENSPMSWIITEPTSCRTGVSRLGTGLSSSHAAMKPSTFLGGSLAASSSGAVSNPSTSKIDVHAHFIPDFYAQALRDAGHIPGPDGMPAIPAWDPDTHLDFMHAQNITKAYLSISSPGVYLTVPSTIATTNATRLARQVNEYASRLKAQHPHRFGFFASLPLPDIQAALDEIHHCFHELDPKPDGVVLMSNYYGMYLGDPALSPVYNALDELNATVFEHPTTPCTEHNHVRFHTNGEAPPVAQKEWQALNRPVANRQLAAPTLDFPFDTARTFADLLYSKVPGRFARIKWIIPHAGGGLIPTLDRVVGYSSLYPGLNLTQAFVRETLARSFYFDLAGPWPARFAIPSLVRWVDYTNIVWGSDTPFTPWAMAAAGISAFDGDVEEVFGGEEEKARAVRFGNAHGLFESLV</sequence>
<evidence type="ECO:0000256" key="1">
    <source>
        <dbReference type="ARBA" id="ARBA00005871"/>
    </source>
</evidence>
<dbReference type="EMBL" id="ADNJ02000002">
    <property type="protein sequence ID" value="EFY98963.2"/>
    <property type="molecule type" value="Genomic_DNA"/>
</dbReference>
<dbReference type="RefSeq" id="XP_007822291.2">
    <property type="nucleotide sequence ID" value="XM_007824100.2"/>
</dbReference>
<comment type="catalytic activity">
    <reaction evidence="6">
        <text>6-methylsalicylate + H(+) = 3-methylphenol + CO2</text>
        <dbReference type="Rhea" id="RHEA:23112"/>
        <dbReference type="ChEBI" id="CHEBI:15378"/>
        <dbReference type="ChEBI" id="CHEBI:16526"/>
        <dbReference type="ChEBI" id="CHEBI:17231"/>
        <dbReference type="ChEBI" id="CHEBI:36658"/>
        <dbReference type="EC" id="4.1.1.52"/>
    </reaction>
    <physiologicalReaction direction="left-to-right" evidence="6">
        <dbReference type="Rhea" id="RHEA:23113"/>
    </physiologicalReaction>
</comment>
<reference evidence="10 11" key="2">
    <citation type="journal article" date="2014" name="Proc. Natl. Acad. Sci. U.S.A.">
        <title>Trajectory and genomic determinants of fungal-pathogen speciation and host adaptation.</title>
        <authorList>
            <person name="Hu X."/>
            <person name="Xiao G."/>
            <person name="Zheng P."/>
            <person name="Shang Y."/>
            <person name="Su Y."/>
            <person name="Zhang X."/>
            <person name="Liu X."/>
            <person name="Zhan S."/>
            <person name="St Leger R.J."/>
            <person name="Wang C."/>
        </authorList>
    </citation>
    <scope>GENOME REANNOTATION</scope>
    <source>
        <strain evidence="11">ARSEF 23 / ATCC MYA-3075</strain>
    </source>
</reference>
<dbReference type="KEGG" id="maj:MAA_06102"/>
<dbReference type="AlphaFoldDB" id="E9F1F3"/>
<organism evidence="10 11">
    <name type="scientific">Metarhizium robertsii (strain ARSEF 23 / ATCC MYA-3075)</name>
    <name type="common">Metarhizium anisopliae (strain ARSEF 23)</name>
    <dbReference type="NCBI Taxonomy" id="655844"/>
    <lineage>
        <taxon>Eukaryota</taxon>
        <taxon>Fungi</taxon>
        <taxon>Dikarya</taxon>
        <taxon>Ascomycota</taxon>
        <taxon>Pezizomycotina</taxon>
        <taxon>Sordariomycetes</taxon>
        <taxon>Hypocreomycetidae</taxon>
        <taxon>Hypocreales</taxon>
        <taxon>Clavicipitaceae</taxon>
        <taxon>Metarhizium</taxon>
    </lineage>
</organism>
<dbReference type="Gene3D" id="3.20.20.140">
    <property type="entry name" value="Metal-dependent hydrolases"/>
    <property type="match status" value="1"/>
</dbReference>
<evidence type="ECO:0000313" key="11">
    <source>
        <dbReference type="Proteomes" id="UP000002498"/>
    </source>
</evidence>
<reference evidence="10 11" key="1">
    <citation type="journal article" date="2011" name="PLoS Genet.">
        <title>Genome sequencing and comparative transcriptomics of the model entomopathogenic fungi Metarhizium anisopliae and M. acridum.</title>
        <authorList>
            <person name="Gao Q."/>
            <person name="Jin K."/>
            <person name="Ying S.H."/>
            <person name="Zhang Y."/>
            <person name="Xiao G."/>
            <person name="Shang Y."/>
            <person name="Duan Z."/>
            <person name="Hu X."/>
            <person name="Xie X.Q."/>
            <person name="Zhou G."/>
            <person name="Peng G."/>
            <person name="Luo Z."/>
            <person name="Huang W."/>
            <person name="Wang B."/>
            <person name="Fang W."/>
            <person name="Wang S."/>
            <person name="Zhong Y."/>
            <person name="Ma L.J."/>
            <person name="St Leger R.J."/>
            <person name="Zhao G.P."/>
            <person name="Pei Y."/>
            <person name="Feng M.G."/>
            <person name="Xia Y."/>
            <person name="Wang C."/>
        </authorList>
    </citation>
    <scope>NUCLEOTIDE SEQUENCE [LARGE SCALE GENOMIC DNA]</scope>
    <source>
        <strain evidence="11">ARSEF 23 / ATCC MYA-3075</strain>
    </source>
</reference>
<evidence type="ECO:0000256" key="2">
    <source>
        <dbReference type="ARBA" id="ARBA00022723"/>
    </source>
</evidence>
<name>E9F1F3_METRA</name>
<accession>E9F1F3</accession>
<dbReference type="OrthoDB" id="2832284at2759"/>
<keyword evidence="11" id="KW-1185">Reference proteome</keyword>
<keyword evidence="2" id="KW-0479">Metal-binding</keyword>
<evidence type="ECO:0000256" key="7">
    <source>
        <dbReference type="ARBA" id="ARBA00038889"/>
    </source>
</evidence>
<dbReference type="InterPro" id="IPR032466">
    <property type="entry name" value="Metal_Hydrolase"/>
</dbReference>
<keyword evidence="4" id="KW-0862">Zinc</keyword>
<dbReference type="InterPro" id="IPR006680">
    <property type="entry name" value="Amidohydro-rel"/>
</dbReference>
<dbReference type="GO" id="GO:0016787">
    <property type="term" value="F:hydrolase activity"/>
    <property type="evidence" value="ECO:0007669"/>
    <property type="project" value="UniProtKB-KW"/>
</dbReference>